<accession>W4LBU8</accession>
<evidence type="ECO:0000313" key="2">
    <source>
        <dbReference type="Proteomes" id="UP000019141"/>
    </source>
</evidence>
<sequence>MAILKLWDQDLFAPDQDALTQFEWLNCRGLGFNIQTYYQSELVSFANVLARTICVNDVEVLAGGLNSVMTPRKHQGKGYGTSTVQEARRVIFEMISADLGLLLCLPKRVAFYEGRGWTSLPCPVWMAQSQGQVMWPYKTMVLMNDVNMSEIRCIDLCGPPF</sequence>
<reference evidence="1 2" key="1">
    <citation type="journal article" date="2014" name="Nature">
        <title>An environmental bacterial taxon with a large and distinct metabolic repertoire.</title>
        <authorList>
            <person name="Wilson M.C."/>
            <person name="Mori T."/>
            <person name="Ruckert C."/>
            <person name="Uria A.R."/>
            <person name="Helf M.J."/>
            <person name="Takada K."/>
            <person name="Gernert C."/>
            <person name="Steffens U.A."/>
            <person name="Heycke N."/>
            <person name="Schmitt S."/>
            <person name="Rinke C."/>
            <person name="Helfrich E.J."/>
            <person name="Brachmann A.O."/>
            <person name="Gurgui C."/>
            <person name="Wakimoto T."/>
            <person name="Kracht M."/>
            <person name="Crusemann M."/>
            <person name="Hentschel U."/>
            <person name="Abe I."/>
            <person name="Matsunaga S."/>
            <person name="Kalinowski J."/>
            <person name="Takeyama H."/>
            <person name="Piel J."/>
        </authorList>
    </citation>
    <scope>NUCLEOTIDE SEQUENCE [LARGE SCALE GENOMIC DNA]</scope>
    <source>
        <strain evidence="2">TSY1</strain>
    </source>
</reference>
<dbReference type="Gene3D" id="3.40.630.30">
    <property type="match status" value="1"/>
</dbReference>
<dbReference type="SUPFAM" id="SSF55729">
    <property type="entry name" value="Acyl-CoA N-acyltransferases (Nat)"/>
    <property type="match status" value="1"/>
</dbReference>
<protein>
    <recommendedName>
        <fullName evidence="3">N-acetyltransferase domain-containing protein</fullName>
    </recommendedName>
</protein>
<dbReference type="HOGENOM" id="CLU_1529727_0_0_7"/>
<dbReference type="Pfam" id="PF13527">
    <property type="entry name" value="Acetyltransf_9"/>
    <property type="match status" value="1"/>
</dbReference>
<organism evidence="1 2">
    <name type="scientific">Entotheonella factor</name>
    <dbReference type="NCBI Taxonomy" id="1429438"/>
    <lineage>
        <taxon>Bacteria</taxon>
        <taxon>Pseudomonadati</taxon>
        <taxon>Nitrospinota/Tectimicrobiota group</taxon>
        <taxon>Candidatus Tectimicrobiota</taxon>
        <taxon>Candidatus Entotheonellia</taxon>
        <taxon>Candidatus Entotheonellales</taxon>
        <taxon>Candidatus Entotheonellaceae</taxon>
        <taxon>Candidatus Entotheonella</taxon>
    </lineage>
</organism>
<evidence type="ECO:0008006" key="3">
    <source>
        <dbReference type="Google" id="ProtNLM"/>
    </source>
</evidence>
<dbReference type="AlphaFoldDB" id="W4LBU8"/>
<dbReference type="InterPro" id="IPR016181">
    <property type="entry name" value="Acyl_CoA_acyltransferase"/>
</dbReference>
<dbReference type="Proteomes" id="UP000019141">
    <property type="component" value="Unassembled WGS sequence"/>
</dbReference>
<name>W4LBU8_ENTF1</name>
<proteinExistence type="predicted"/>
<dbReference type="EMBL" id="AZHW01000901">
    <property type="protein sequence ID" value="ETW95578.1"/>
    <property type="molecule type" value="Genomic_DNA"/>
</dbReference>
<gene>
    <name evidence="1" type="ORF">ETSY1_30045</name>
</gene>
<keyword evidence="2" id="KW-1185">Reference proteome</keyword>
<evidence type="ECO:0000313" key="1">
    <source>
        <dbReference type="EMBL" id="ETW95578.1"/>
    </source>
</evidence>
<comment type="caution">
    <text evidence="1">The sequence shown here is derived from an EMBL/GenBank/DDBJ whole genome shotgun (WGS) entry which is preliminary data.</text>
</comment>